<organism evidence="1 2">
    <name type="scientific">Cetraspora pellucida</name>
    <dbReference type="NCBI Taxonomy" id="1433469"/>
    <lineage>
        <taxon>Eukaryota</taxon>
        <taxon>Fungi</taxon>
        <taxon>Fungi incertae sedis</taxon>
        <taxon>Mucoromycota</taxon>
        <taxon>Glomeromycotina</taxon>
        <taxon>Glomeromycetes</taxon>
        <taxon>Diversisporales</taxon>
        <taxon>Gigasporaceae</taxon>
        <taxon>Cetraspora</taxon>
    </lineage>
</organism>
<sequence>QIQFNISFWRLLIRAQRGSLTAVDLLLQQEEVSIDAQNRLELETPLHMAVKYTDDPSVAFEIVINQQRCRPKDTE</sequence>
<dbReference type="Proteomes" id="UP000789366">
    <property type="component" value="Unassembled WGS sequence"/>
</dbReference>
<protein>
    <submittedName>
        <fullName evidence="1">13587_t:CDS:1</fullName>
    </submittedName>
</protein>
<comment type="caution">
    <text evidence="1">The sequence shown here is derived from an EMBL/GenBank/DDBJ whole genome shotgun (WGS) entry which is preliminary data.</text>
</comment>
<name>A0ACA9RGQ7_9GLOM</name>
<accession>A0ACA9RGQ7</accession>
<reference evidence="1" key="1">
    <citation type="submission" date="2021-06" db="EMBL/GenBank/DDBJ databases">
        <authorList>
            <person name="Kallberg Y."/>
            <person name="Tangrot J."/>
            <person name="Rosling A."/>
        </authorList>
    </citation>
    <scope>NUCLEOTIDE SEQUENCE</scope>
    <source>
        <strain evidence="1">28 12/20/2015</strain>
    </source>
</reference>
<feature type="non-terminal residue" evidence="1">
    <location>
        <position position="1"/>
    </location>
</feature>
<evidence type="ECO:0000313" key="1">
    <source>
        <dbReference type="EMBL" id="CAG8793614.1"/>
    </source>
</evidence>
<proteinExistence type="predicted"/>
<keyword evidence="2" id="KW-1185">Reference proteome</keyword>
<evidence type="ECO:0000313" key="2">
    <source>
        <dbReference type="Proteomes" id="UP000789366"/>
    </source>
</evidence>
<dbReference type="EMBL" id="CAJVPW010071633">
    <property type="protein sequence ID" value="CAG8793614.1"/>
    <property type="molecule type" value="Genomic_DNA"/>
</dbReference>
<gene>
    <name evidence="1" type="ORF">SPELUC_LOCUS17452</name>
</gene>